<feature type="non-terminal residue" evidence="3">
    <location>
        <position position="664"/>
    </location>
</feature>
<reference evidence="3" key="1">
    <citation type="submission" date="2015-08" db="EMBL/GenBank/DDBJ databases">
        <authorList>
            <person name="Babu N.S."/>
            <person name="Beckwith C.J."/>
            <person name="Beseler K.G."/>
            <person name="Brison A."/>
            <person name="Carone J.V."/>
            <person name="Caskin T.P."/>
            <person name="Diamond M."/>
            <person name="Durham M.E."/>
            <person name="Foxe J.M."/>
            <person name="Go M."/>
            <person name="Henderson B.A."/>
            <person name="Jones I.B."/>
            <person name="McGettigan J.A."/>
            <person name="Micheletti S.J."/>
            <person name="Nasrallah M.E."/>
            <person name="Ortiz D."/>
            <person name="Piller C.R."/>
            <person name="Privatt S.R."/>
            <person name="Schneider S.L."/>
            <person name="Sharp S."/>
            <person name="Smith T.C."/>
            <person name="Stanton J.D."/>
            <person name="Ullery H.E."/>
            <person name="Wilson R.J."/>
            <person name="Serrano M.G."/>
            <person name="Buck G."/>
            <person name="Lee V."/>
            <person name="Wang Y."/>
            <person name="Carvalho R."/>
            <person name="Voegtly L."/>
            <person name="Shi R."/>
            <person name="Duckworth R."/>
            <person name="Johnson A."/>
            <person name="Loviza R."/>
            <person name="Walstead R."/>
            <person name="Shah Z."/>
            <person name="Kiflezghi M."/>
            <person name="Wade K."/>
            <person name="Ball S.L."/>
            <person name="Bradley K.W."/>
            <person name="Asai D.J."/>
            <person name="Bowman C.A."/>
            <person name="Russell D.A."/>
            <person name="Pope W.H."/>
            <person name="Jacobs-Sera D."/>
            <person name="Hendrix R.W."/>
            <person name="Hatfull G.F."/>
        </authorList>
    </citation>
    <scope>NUCLEOTIDE SEQUENCE</scope>
</reference>
<proteinExistence type="predicted"/>
<feature type="region of interest" description="Disordered" evidence="2">
    <location>
        <begin position="617"/>
        <end position="664"/>
    </location>
</feature>
<feature type="compositionally biased region" description="Acidic residues" evidence="2">
    <location>
        <begin position="629"/>
        <end position="643"/>
    </location>
</feature>
<evidence type="ECO:0000256" key="2">
    <source>
        <dbReference type="SAM" id="MobiDB-lite"/>
    </source>
</evidence>
<dbReference type="EMBL" id="GDKF01008696">
    <property type="protein sequence ID" value="JAT69926.1"/>
    <property type="molecule type" value="Transcribed_RNA"/>
</dbReference>
<accession>A0A1D1ZSJ0</accession>
<feature type="compositionally biased region" description="Pro residues" evidence="2">
    <location>
        <begin position="170"/>
        <end position="181"/>
    </location>
</feature>
<feature type="coiled-coil region" evidence="1">
    <location>
        <begin position="6"/>
        <end position="33"/>
    </location>
</feature>
<name>A0A1D1ZSJ0_AUXPR</name>
<feature type="coiled-coil region" evidence="1">
    <location>
        <begin position="87"/>
        <end position="114"/>
    </location>
</feature>
<evidence type="ECO:0000313" key="3">
    <source>
        <dbReference type="EMBL" id="JAT69926.1"/>
    </source>
</evidence>
<sequence length="664" mass="67606">MTSTEVEALQAKLAKSERNRQKLRDSLALLKERALNTVELVQQHGALKALVSSEQEARALAEQALTAERSAAQAQIQALGRRLDDLVSAQRAEREAVQRQLADLARQVEGLRSLTAAARDGDGPPAPESDALAPLQRQCAALQAEMLRWRAAFGSLAGSGSVAGRHPDAPEPLPPGQPCPSPTGQGPECHPAKLTPEPRQGAPPEGPRARAIAAMAQAPSRRGKRGRPLGGRPAATDTLALVHDAMSSPKRRAGARGGAGAGAAKTAAQRAPQGAQAGQASAALDAGAAAVPPPPPPVPEPSLAISAAAPRAPELATPEGIALVLEVLTESGARRAPDAALDVVARLESTALEPSCPPALLLVGWETALLGCAAAVCRGGPGAATAAAPWFEAAPGDNAARGPTFSVCWMTAEARTCNAFPKLLRAAQELSRRLERAAPGVWAAPRDGTATGAGGLGAEDAGAPSLLARLRQRLHRRLLCSLACGEGEEGLSPSEHAALAAGTAALARCQGSVQALRCLVLDLLCLLDGRGPAGGRARALLPPLTAALDVWPAALAPQSADPLGDRVLAGLRALLRAAHSHPGPPSTSLLQTPGLEAAAREGLLALGRAHWGWAGCGEGGGAATTEENGQPDDDSDPGVDEDLAPVSAVLTDWLAGGDKPSPIP</sequence>
<gene>
    <name evidence="3" type="ORF">g.56002</name>
</gene>
<feature type="compositionally biased region" description="Pro residues" evidence="2">
    <location>
        <begin position="291"/>
        <end position="300"/>
    </location>
</feature>
<feature type="compositionally biased region" description="Low complexity" evidence="2">
    <location>
        <begin position="262"/>
        <end position="290"/>
    </location>
</feature>
<organism evidence="3">
    <name type="scientific">Auxenochlorella protothecoides</name>
    <name type="common">Green microalga</name>
    <name type="synonym">Chlorella protothecoides</name>
    <dbReference type="NCBI Taxonomy" id="3075"/>
    <lineage>
        <taxon>Eukaryota</taxon>
        <taxon>Viridiplantae</taxon>
        <taxon>Chlorophyta</taxon>
        <taxon>core chlorophytes</taxon>
        <taxon>Trebouxiophyceae</taxon>
        <taxon>Chlorellales</taxon>
        <taxon>Chlorellaceae</taxon>
        <taxon>Auxenochlorella</taxon>
    </lineage>
</organism>
<evidence type="ECO:0000256" key="1">
    <source>
        <dbReference type="SAM" id="Coils"/>
    </source>
</evidence>
<feature type="compositionally biased region" description="Low complexity" evidence="2">
    <location>
        <begin position="209"/>
        <end position="220"/>
    </location>
</feature>
<dbReference type="AlphaFoldDB" id="A0A1D1ZSJ0"/>
<protein>
    <submittedName>
        <fullName evidence="3">Uncharacterized protein</fullName>
    </submittedName>
</protein>
<feature type="region of interest" description="Disordered" evidence="2">
    <location>
        <begin position="159"/>
        <end position="234"/>
    </location>
</feature>
<keyword evidence="1" id="KW-0175">Coiled coil</keyword>
<feature type="region of interest" description="Disordered" evidence="2">
    <location>
        <begin position="247"/>
        <end position="303"/>
    </location>
</feature>